<sequence length="109" mass="11792">MKMWLPPSVSSSSRSGEARALLKGKAMRDGLWSKPVTFETPTLGVYRTISSTSEAAGVLLYGWPTDEGPAFQAAQEKCLAVLEQGADPEEARQAFLLAADEADVFIRDD</sequence>
<keyword evidence="2" id="KW-1185">Reference proteome</keyword>
<dbReference type="EMBL" id="CP132314">
    <property type="protein sequence ID" value="WLS01764.1"/>
    <property type="molecule type" value="Genomic_DNA"/>
</dbReference>
<accession>A0ABY9K1B4</accession>
<dbReference type="Pfam" id="PF06169">
    <property type="entry name" value="DUF982"/>
    <property type="match status" value="1"/>
</dbReference>
<evidence type="ECO:0000313" key="2">
    <source>
        <dbReference type="Proteomes" id="UP001225788"/>
    </source>
</evidence>
<proteinExistence type="predicted"/>
<gene>
    <name evidence="1" type="ORF">Q9315_09915</name>
</gene>
<dbReference type="Proteomes" id="UP001225788">
    <property type="component" value="Chromosome"/>
</dbReference>
<dbReference type="Gene3D" id="6.10.250.730">
    <property type="match status" value="1"/>
</dbReference>
<reference evidence="1 2" key="1">
    <citation type="submission" date="2023-08" db="EMBL/GenBank/DDBJ databases">
        <title>Pathogen: clinical or host-associated sample.</title>
        <authorList>
            <person name="Hergert J."/>
            <person name="Casey R."/>
            <person name="Wagner J."/>
            <person name="Young E.L."/>
            <person name="Oakeson K.F."/>
        </authorList>
    </citation>
    <scope>NUCLEOTIDE SEQUENCE [LARGE SCALE GENOMIC DNA]</scope>
    <source>
        <strain evidence="1 2">UPHL-collab-2</strain>
    </source>
</reference>
<dbReference type="RefSeq" id="WP_306156882.1">
    <property type="nucleotide sequence ID" value="NZ_CP132314.1"/>
</dbReference>
<protein>
    <submittedName>
        <fullName evidence="1">DUF982 domain-containing protein</fullName>
    </submittedName>
</protein>
<evidence type="ECO:0000313" key="1">
    <source>
        <dbReference type="EMBL" id="WLS01764.1"/>
    </source>
</evidence>
<name>A0ABY9K1B4_9HYPH</name>
<organism evidence="1 2">
    <name type="scientific">Shinella oryzae</name>
    <dbReference type="NCBI Taxonomy" id="2871820"/>
    <lineage>
        <taxon>Bacteria</taxon>
        <taxon>Pseudomonadati</taxon>
        <taxon>Pseudomonadota</taxon>
        <taxon>Alphaproteobacteria</taxon>
        <taxon>Hyphomicrobiales</taxon>
        <taxon>Rhizobiaceae</taxon>
        <taxon>Shinella</taxon>
    </lineage>
</organism>
<dbReference type="InterPro" id="IPR010385">
    <property type="entry name" value="DUF982"/>
</dbReference>